<gene>
    <name evidence="2" type="ORF">GCM10009114_08130</name>
</gene>
<evidence type="ECO:0000259" key="1">
    <source>
        <dbReference type="Pfam" id="PF01551"/>
    </source>
</evidence>
<accession>A0ABP3WPP5</accession>
<evidence type="ECO:0000313" key="2">
    <source>
        <dbReference type="EMBL" id="GAA0853954.1"/>
    </source>
</evidence>
<sequence length="199" mass="22343">MIKGFEKLKVLSLQSANKQRAFYFGATVFNWSPGNMYAQHNDQYRYSLPYAANQKYPIVQGYGGGWSHNGASKYALDFDMPIGTPVHAAREGTVIDLTQHHRKGGAHRRFAKYANFVTVLHDDDTTGEYYHLRYQGAAVKVGDKVLVGDLIGYSGNTGFSSMPHLHFAVYKAKSHGKFESIPVQFNSPVFTQRSLKRSK</sequence>
<keyword evidence="3" id="KW-1185">Reference proteome</keyword>
<comment type="caution">
    <text evidence="2">The sequence shown here is derived from an EMBL/GenBank/DDBJ whole genome shotgun (WGS) entry which is preliminary data.</text>
</comment>
<dbReference type="PANTHER" id="PTHR21666:SF294">
    <property type="entry name" value="PEPTIDASE M23"/>
    <property type="match status" value="1"/>
</dbReference>
<dbReference type="SUPFAM" id="SSF51261">
    <property type="entry name" value="Duplicated hybrid motif"/>
    <property type="match status" value="1"/>
</dbReference>
<feature type="domain" description="M23ase beta-sheet core" evidence="1">
    <location>
        <begin position="73"/>
        <end position="174"/>
    </location>
</feature>
<dbReference type="Gene3D" id="2.70.70.10">
    <property type="entry name" value="Glucose Permease (Domain IIA)"/>
    <property type="match status" value="1"/>
</dbReference>
<dbReference type="EMBL" id="BAAAFD010000002">
    <property type="protein sequence ID" value="GAA0853954.1"/>
    <property type="molecule type" value="Genomic_DNA"/>
</dbReference>
<evidence type="ECO:0000313" key="3">
    <source>
        <dbReference type="Proteomes" id="UP001500359"/>
    </source>
</evidence>
<dbReference type="InterPro" id="IPR050570">
    <property type="entry name" value="Cell_wall_metabolism_enzyme"/>
</dbReference>
<dbReference type="CDD" id="cd12797">
    <property type="entry name" value="M23_peptidase"/>
    <property type="match status" value="1"/>
</dbReference>
<dbReference type="PANTHER" id="PTHR21666">
    <property type="entry name" value="PEPTIDASE-RELATED"/>
    <property type="match status" value="1"/>
</dbReference>
<organism evidence="2 3">
    <name type="scientific">Aliiglaciecola litoralis</name>
    <dbReference type="NCBI Taxonomy" id="582857"/>
    <lineage>
        <taxon>Bacteria</taxon>
        <taxon>Pseudomonadati</taxon>
        <taxon>Pseudomonadota</taxon>
        <taxon>Gammaproteobacteria</taxon>
        <taxon>Alteromonadales</taxon>
        <taxon>Alteromonadaceae</taxon>
        <taxon>Aliiglaciecola</taxon>
    </lineage>
</organism>
<name>A0ABP3WPP5_9ALTE</name>
<dbReference type="RefSeq" id="WP_343856803.1">
    <property type="nucleotide sequence ID" value="NZ_BAAAFD010000002.1"/>
</dbReference>
<proteinExistence type="predicted"/>
<protein>
    <recommendedName>
        <fullName evidence="1">M23ase beta-sheet core domain-containing protein</fullName>
    </recommendedName>
</protein>
<dbReference type="InterPro" id="IPR016047">
    <property type="entry name" value="M23ase_b-sheet_dom"/>
</dbReference>
<reference evidence="3" key="1">
    <citation type="journal article" date="2019" name="Int. J. Syst. Evol. Microbiol.">
        <title>The Global Catalogue of Microorganisms (GCM) 10K type strain sequencing project: providing services to taxonomists for standard genome sequencing and annotation.</title>
        <authorList>
            <consortium name="The Broad Institute Genomics Platform"/>
            <consortium name="The Broad Institute Genome Sequencing Center for Infectious Disease"/>
            <person name="Wu L."/>
            <person name="Ma J."/>
        </authorList>
    </citation>
    <scope>NUCLEOTIDE SEQUENCE [LARGE SCALE GENOMIC DNA]</scope>
    <source>
        <strain evidence="3">JCM 15896</strain>
    </source>
</reference>
<dbReference type="Proteomes" id="UP001500359">
    <property type="component" value="Unassembled WGS sequence"/>
</dbReference>
<dbReference type="InterPro" id="IPR011055">
    <property type="entry name" value="Dup_hybrid_motif"/>
</dbReference>
<dbReference type="Pfam" id="PF01551">
    <property type="entry name" value="Peptidase_M23"/>
    <property type="match status" value="1"/>
</dbReference>